<dbReference type="SUPFAM" id="SSF53271">
    <property type="entry name" value="PRTase-like"/>
    <property type="match status" value="1"/>
</dbReference>
<proteinExistence type="predicted"/>
<reference evidence="1" key="1">
    <citation type="submission" date="2023-03" db="EMBL/GenBank/DDBJ databases">
        <title>Aeromonas caviae strain AC1520.</title>
        <authorList>
            <person name="Xie T."/>
            <person name="Zhang Q."/>
            <person name="Deng J."/>
            <person name="Li X."/>
        </authorList>
    </citation>
    <scope>NUCLEOTIDE SEQUENCE</scope>
    <source>
        <strain evidence="1">AC1520</strain>
    </source>
</reference>
<dbReference type="EMBL" id="CP120942">
    <property type="protein sequence ID" value="WFF96279.1"/>
    <property type="molecule type" value="Genomic_DNA"/>
</dbReference>
<dbReference type="RefSeq" id="WP_277855965.1">
    <property type="nucleotide sequence ID" value="NZ_CP120942.1"/>
</dbReference>
<accession>A0AAJ5Z3G3</accession>
<dbReference type="Gene3D" id="3.40.50.2020">
    <property type="match status" value="1"/>
</dbReference>
<evidence type="ECO:0000313" key="2">
    <source>
        <dbReference type="Proteomes" id="UP001218423"/>
    </source>
</evidence>
<dbReference type="InterPro" id="IPR029057">
    <property type="entry name" value="PRTase-like"/>
</dbReference>
<sequence length="60" mass="6902">MSSLLNAPSIATLFVKPGRVAIPAEQFYAYEMTNDDLLVGYGLPWEHKYRNIPYVSRLKR</sequence>
<dbReference type="Proteomes" id="UP001218423">
    <property type="component" value="Chromosome"/>
</dbReference>
<organism evidence="1 2">
    <name type="scientific">Aeromonas caviae</name>
    <name type="common">Aeromonas punctata</name>
    <dbReference type="NCBI Taxonomy" id="648"/>
    <lineage>
        <taxon>Bacteria</taxon>
        <taxon>Pseudomonadati</taxon>
        <taxon>Pseudomonadota</taxon>
        <taxon>Gammaproteobacteria</taxon>
        <taxon>Aeromonadales</taxon>
        <taxon>Aeromonadaceae</taxon>
        <taxon>Aeromonas</taxon>
    </lineage>
</organism>
<protein>
    <submittedName>
        <fullName evidence="1">Uncharacterized protein</fullName>
    </submittedName>
</protein>
<dbReference type="AlphaFoldDB" id="A0AAJ5Z3G3"/>
<name>A0AAJ5Z3G3_AERCA</name>
<gene>
    <name evidence="1" type="ORF">P5S46_11375</name>
</gene>
<evidence type="ECO:0000313" key="1">
    <source>
        <dbReference type="EMBL" id="WFF96279.1"/>
    </source>
</evidence>